<sequence>MKEKFGFVYITTCNVNGKNYIGKCQYNRKNDWKKYLGSGIELKEDIKKYGKENFTRKILEESDNDSDLQNLEEYYIKKYNAVESKEFYNLKPSSIGGDTFNYTKNQEETRRKKSENALGKNNGMYNREKTNVFLNSISDSNSKGVIIDGIYFKNVRCVLEYFKIDYNEFRRVSFKNSHEIVFPNKSTLKRNSTFGAKISVNGIVYRNKKEACKELHMNNQTINKFLNDTNNLEYQYL</sequence>
<protein>
    <submittedName>
        <fullName evidence="4">GIY-YIG homing endonuclease</fullName>
    </submittedName>
</protein>
<dbReference type="Gene3D" id="3.40.1440.10">
    <property type="entry name" value="GIY-YIG endonuclease"/>
    <property type="match status" value="1"/>
</dbReference>
<dbReference type="Proteomes" id="UP000223361">
    <property type="component" value="Segment"/>
</dbReference>
<dbReference type="SMART" id="SM00465">
    <property type="entry name" value="GIYc"/>
    <property type="match status" value="1"/>
</dbReference>
<evidence type="ECO:0000256" key="1">
    <source>
        <dbReference type="ARBA" id="ARBA00001946"/>
    </source>
</evidence>
<organism evidence="4 5">
    <name type="scientific">Lactococcus phage AM4</name>
    <dbReference type="NCBI Taxonomy" id="1965472"/>
    <lineage>
        <taxon>Viruses</taxon>
        <taxon>Duplodnaviria</taxon>
        <taxon>Heunggongvirae</taxon>
        <taxon>Uroviricota</taxon>
        <taxon>Caudoviricetes</taxon>
        <taxon>Audreyjarvisvirus</taxon>
        <taxon>Audreyjarvisvirus AM4</taxon>
    </lineage>
</organism>
<dbReference type="EMBL" id="KY554771">
    <property type="protein sequence ID" value="ARM66739.1"/>
    <property type="molecule type" value="Genomic_DNA"/>
</dbReference>
<dbReference type="GO" id="GO:0004519">
    <property type="term" value="F:endonuclease activity"/>
    <property type="evidence" value="ECO:0007669"/>
    <property type="project" value="UniProtKB-KW"/>
</dbReference>
<dbReference type="SUPFAM" id="SSF64496">
    <property type="entry name" value="DNA-binding domain of intron-encoded endonucleases"/>
    <property type="match status" value="1"/>
</dbReference>
<dbReference type="InterPro" id="IPR045566">
    <property type="entry name" value="SegE-like_GIY-YIG"/>
</dbReference>
<keyword evidence="4" id="KW-0255">Endonuclease</keyword>
<reference evidence="4 5" key="1">
    <citation type="journal article" date="2017" name="Viruses">
        <title>Phage Biodiversity in Artisanal Cheese Wheys Reflects the Complexity of the Fermentation Process.</title>
        <authorList>
            <person name="Mahony J."/>
            <person name="Moscarelli A."/>
            <person name="Kelleher P."/>
            <person name="Lugli G.A."/>
            <person name="Ventura M."/>
            <person name="Settanni L."/>
            <person name="van Sinderen D."/>
        </authorList>
    </citation>
    <scope>NUCLEOTIDE SEQUENCE [LARGE SCALE GENOMIC DNA]</scope>
</reference>
<keyword evidence="4" id="KW-0378">Hydrolase</keyword>
<dbReference type="SUPFAM" id="SSF82771">
    <property type="entry name" value="GIY-YIG endonuclease"/>
    <property type="match status" value="1"/>
</dbReference>
<dbReference type="InterPro" id="IPR006350">
    <property type="entry name" value="Intron_endoG1"/>
</dbReference>
<comment type="cofactor">
    <cofactor evidence="1">
        <name>Mg(2+)</name>
        <dbReference type="ChEBI" id="CHEBI:18420"/>
    </cofactor>
</comment>
<evidence type="ECO:0000256" key="2">
    <source>
        <dbReference type="ARBA" id="ARBA00022842"/>
    </source>
</evidence>
<evidence type="ECO:0000313" key="4">
    <source>
        <dbReference type="EMBL" id="ARM66739.1"/>
    </source>
</evidence>
<keyword evidence="5" id="KW-1185">Reference proteome</keyword>
<proteinExistence type="predicted"/>
<gene>
    <name evidence="4" type="ORF">AM4_080</name>
</gene>
<dbReference type="InterPro" id="IPR000305">
    <property type="entry name" value="GIY-YIG_endonuc"/>
</dbReference>
<evidence type="ECO:0000259" key="3">
    <source>
        <dbReference type="PROSITE" id="PS50164"/>
    </source>
</evidence>
<name>A0A1W6JKJ7_9CAUD</name>
<accession>A0A1W6JKJ7</accession>
<keyword evidence="4" id="KW-0540">Nuclease</keyword>
<evidence type="ECO:0000313" key="5">
    <source>
        <dbReference type="Proteomes" id="UP000223361"/>
    </source>
</evidence>
<dbReference type="PROSITE" id="PS50164">
    <property type="entry name" value="GIY_YIG"/>
    <property type="match status" value="1"/>
</dbReference>
<dbReference type="InterPro" id="IPR035901">
    <property type="entry name" value="GIY-YIG_endonuc_sf"/>
</dbReference>
<dbReference type="Pfam" id="PF19835">
    <property type="entry name" value="SegE_GIY-YIG"/>
    <property type="match status" value="1"/>
</dbReference>
<feature type="domain" description="GIY-YIG" evidence="3">
    <location>
        <begin position="4"/>
        <end position="90"/>
    </location>
</feature>
<keyword evidence="2" id="KW-0460">Magnesium</keyword>
<dbReference type="NCBIfam" id="TIGR01453">
    <property type="entry name" value="grpIintron_endo"/>
    <property type="match status" value="1"/>
</dbReference>